<feature type="compositionally biased region" description="Basic and acidic residues" evidence="1">
    <location>
        <begin position="43"/>
        <end position="54"/>
    </location>
</feature>
<sequence>MKQPLMLIPPAQAEALYDAALNTQKQEVRTRYGARPVADDWDDRASVEDADHRWTANPSNSHSKSDASSRRIH</sequence>
<name>A0A402CPF6_9BACT</name>
<reference evidence="2 3" key="1">
    <citation type="journal article" date="2019" name="Int. J. Syst. Evol. Microbiol.">
        <title>Capsulimonas corticalis gen. nov., sp. nov., an aerobic capsulated bacterium, of a novel bacterial order, Capsulimonadales ord. nov., of the class Armatimonadia of the phylum Armatimonadetes.</title>
        <authorList>
            <person name="Li J."/>
            <person name="Kudo C."/>
            <person name="Tonouchi A."/>
        </authorList>
    </citation>
    <scope>NUCLEOTIDE SEQUENCE [LARGE SCALE GENOMIC DNA]</scope>
    <source>
        <strain evidence="2 3">AX-7</strain>
    </source>
</reference>
<keyword evidence="3" id="KW-1185">Reference proteome</keyword>
<dbReference type="RefSeq" id="WP_119319298.1">
    <property type="nucleotide sequence ID" value="NZ_AP025739.1"/>
</dbReference>
<accession>A0A402CPF6</accession>
<dbReference type="KEGG" id="ccot:CCAX7_50790"/>
<dbReference type="AlphaFoldDB" id="A0A402CPF6"/>
<dbReference type="Proteomes" id="UP000287394">
    <property type="component" value="Chromosome"/>
</dbReference>
<feature type="region of interest" description="Disordered" evidence="1">
    <location>
        <begin position="28"/>
        <end position="73"/>
    </location>
</feature>
<evidence type="ECO:0000313" key="3">
    <source>
        <dbReference type="Proteomes" id="UP000287394"/>
    </source>
</evidence>
<feature type="compositionally biased region" description="Basic and acidic residues" evidence="1">
    <location>
        <begin position="63"/>
        <end position="73"/>
    </location>
</feature>
<proteinExistence type="predicted"/>
<organism evidence="2 3">
    <name type="scientific">Capsulimonas corticalis</name>
    <dbReference type="NCBI Taxonomy" id="2219043"/>
    <lineage>
        <taxon>Bacteria</taxon>
        <taxon>Bacillati</taxon>
        <taxon>Armatimonadota</taxon>
        <taxon>Armatimonadia</taxon>
        <taxon>Capsulimonadales</taxon>
        <taxon>Capsulimonadaceae</taxon>
        <taxon>Capsulimonas</taxon>
    </lineage>
</organism>
<dbReference type="EMBL" id="AP025739">
    <property type="protein sequence ID" value="BDI33028.1"/>
    <property type="molecule type" value="Genomic_DNA"/>
</dbReference>
<evidence type="ECO:0000256" key="1">
    <source>
        <dbReference type="SAM" id="MobiDB-lite"/>
    </source>
</evidence>
<gene>
    <name evidence="2" type="ORF">CCAX7_50790</name>
</gene>
<evidence type="ECO:0000313" key="2">
    <source>
        <dbReference type="EMBL" id="BDI33028.1"/>
    </source>
</evidence>
<protein>
    <submittedName>
        <fullName evidence="2">Uncharacterized protein</fullName>
    </submittedName>
</protein>